<name>A0A2P5IG72_DIAHE</name>
<evidence type="ECO:0000313" key="2">
    <source>
        <dbReference type="EMBL" id="POS81486.1"/>
    </source>
</evidence>
<sequence length="318" mass="34082">MASFLYSQLFVKPAYPNRMLNGQTVIVTGSNTGLGKEAARHFARLGAAKVILAVRNTKAGEAAKADIEQTTQCAAGTVEVWALDLGDHSSVRAFAARASGELERVDVLCENAGIATSEKRMVAGHESHLTVNVISTFLLALLMLPKLRETAARFSVRPRLTIVSSELHAWARFAERDEPGVLAALDASEDLGERYPVSKLLEVLVVRQVAPRLRGGAVVINLVNPGLCHSELTREAGLGLAAMKFFLARSTEVGSRTLVAAGLAGDESHGKYMSDGVVADQSLSAFVRSEEGDRAGKKVWKELCDMLDQIEPGVTSNI</sequence>
<dbReference type="InParanoid" id="A0A2P5IG72"/>
<dbReference type="Pfam" id="PF00106">
    <property type="entry name" value="adh_short"/>
    <property type="match status" value="1"/>
</dbReference>
<dbReference type="PRINTS" id="PR00081">
    <property type="entry name" value="GDHRDH"/>
</dbReference>
<dbReference type="STRING" id="158607.A0A2P5IG72"/>
<dbReference type="PANTHER" id="PTHR43157:SF67">
    <property type="entry name" value="DEHYDROGENASE_REDUCTASE FAMILY PROTEIN, PUTATIVE (AFU_ORTHOLOGUE AFUA_3G02580)-RELATED"/>
    <property type="match status" value="1"/>
</dbReference>
<dbReference type="InterPro" id="IPR036291">
    <property type="entry name" value="NAD(P)-bd_dom_sf"/>
</dbReference>
<dbReference type="Gene3D" id="3.40.50.720">
    <property type="entry name" value="NAD(P)-binding Rossmann-like Domain"/>
    <property type="match status" value="1"/>
</dbReference>
<dbReference type="OrthoDB" id="542013at2759"/>
<keyword evidence="3" id="KW-1185">Reference proteome</keyword>
<evidence type="ECO:0000313" key="3">
    <source>
        <dbReference type="Proteomes" id="UP000094444"/>
    </source>
</evidence>
<organism evidence="2 3">
    <name type="scientific">Diaporthe helianthi</name>
    <dbReference type="NCBI Taxonomy" id="158607"/>
    <lineage>
        <taxon>Eukaryota</taxon>
        <taxon>Fungi</taxon>
        <taxon>Dikarya</taxon>
        <taxon>Ascomycota</taxon>
        <taxon>Pezizomycotina</taxon>
        <taxon>Sordariomycetes</taxon>
        <taxon>Sordariomycetidae</taxon>
        <taxon>Diaporthales</taxon>
        <taxon>Diaporthaceae</taxon>
        <taxon>Diaporthe</taxon>
    </lineage>
</organism>
<protein>
    <submittedName>
        <fullName evidence="2">Short-chain dehydrogenase</fullName>
    </submittedName>
</protein>
<evidence type="ECO:0000256" key="1">
    <source>
        <dbReference type="ARBA" id="ARBA00023002"/>
    </source>
</evidence>
<comment type="caution">
    <text evidence="2">The sequence shown here is derived from an EMBL/GenBank/DDBJ whole genome shotgun (WGS) entry which is preliminary data.</text>
</comment>
<dbReference type="EMBL" id="MAVT02000004">
    <property type="protein sequence ID" value="POS81486.1"/>
    <property type="molecule type" value="Genomic_DNA"/>
</dbReference>
<dbReference type="AlphaFoldDB" id="A0A2P5IG72"/>
<dbReference type="PANTHER" id="PTHR43157">
    <property type="entry name" value="PHOSPHATIDYLINOSITOL-GLYCAN BIOSYNTHESIS CLASS F PROTEIN-RELATED"/>
    <property type="match status" value="1"/>
</dbReference>
<proteinExistence type="predicted"/>
<dbReference type="SUPFAM" id="SSF51735">
    <property type="entry name" value="NAD(P)-binding Rossmann-fold domains"/>
    <property type="match status" value="1"/>
</dbReference>
<dbReference type="InterPro" id="IPR002347">
    <property type="entry name" value="SDR_fam"/>
</dbReference>
<accession>A0A2P5IG72</accession>
<dbReference type="Proteomes" id="UP000094444">
    <property type="component" value="Unassembled WGS sequence"/>
</dbReference>
<reference evidence="2" key="1">
    <citation type="submission" date="2017-09" db="EMBL/GenBank/DDBJ databases">
        <title>Polyketide synthases of a Diaporthe helianthi virulent isolate.</title>
        <authorList>
            <person name="Baroncelli R."/>
        </authorList>
    </citation>
    <scope>NUCLEOTIDE SEQUENCE [LARGE SCALE GENOMIC DNA]</scope>
    <source>
        <strain evidence="2">7/96</strain>
    </source>
</reference>
<gene>
    <name evidence="2" type="ORF">DHEL01_v200108</name>
</gene>
<keyword evidence="1" id="KW-0560">Oxidoreductase</keyword>
<dbReference type="GO" id="GO:0016491">
    <property type="term" value="F:oxidoreductase activity"/>
    <property type="evidence" value="ECO:0007669"/>
    <property type="project" value="UniProtKB-KW"/>
</dbReference>